<organism evidence="2 3">
    <name type="scientific">Marinicauda salina</name>
    <dbReference type="NCBI Taxonomy" id="2135793"/>
    <lineage>
        <taxon>Bacteria</taxon>
        <taxon>Pseudomonadati</taxon>
        <taxon>Pseudomonadota</taxon>
        <taxon>Alphaproteobacteria</taxon>
        <taxon>Maricaulales</taxon>
        <taxon>Maricaulaceae</taxon>
        <taxon>Marinicauda</taxon>
    </lineage>
</organism>
<keyword evidence="1" id="KW-0812">Transmembrane</keyword>
<sequence>MGRRRGVPPPLKPPEGDAMKRLADAPFLPVALGFAGLIPFVGGAVGLAIGGPIALQSANALPIYAAVILSFLAGGRWAAEIVIRADAPRGGVMLLSVLIALAGWIAVLMQVWNRPGLGFNAELAGWLVLIAGFAVSYLWDRAAVRGATFPEWYQPLRLLLTGGAMLSLAVAAWIRTSPTFSL</sequence>
<evidence type="ECO:0008006" key="4">
    <source>
        <dbReference type="Google" id="ProtNLM"/>
    </source>
</evidence>
<protein>
    <recommendedName>
        <fullName evidence="4">DUF3429 domain-containing protein</fullName>
    </recommendedName>
</protein>
<dbReference type="PANTHER" id="PTHR15887">
    <property type="entry name" value="TRANSMEMBRANE PROTEIN 69"/>
    <property type="match status" value="1"/>
</dbReference>
<evidence type="ECO:0000256" key="1">
    <source>
        <dbReference type="SAM" id="Phobius"/>
    </source>
</evidence>
<evidence type="ECO:0000313" key="3">
    <source>
        <dbReference type="Proteomes" id="UP000245168"/>
    </source>
</evidence>
<dbReference type="Pfam" id="PF11911">
    <property type="entry name" value="DUF3429"/>
    <property type="match status" value="1"/>
</dbReference>
<evidence type="ECO:0000313" key="2">
    <source>
        <dbReference type="EMBL" id="PWE18882.1"/>
    </source>
</evidence>
<feature type="transmembrane region" description="Helical" evidence="1">
    <location>
        <begin position="124"/>
        <end position="144"/>
    </location>
</feature>
<feature type="transmembrane region" description="Helical" evidence="1">
    <location>
        <begin position="91"/>
        <end position="112"/>
    </location>
</feature>
<keyword evidence="1" id="KW-1133">Transmembrane helix</keyword>
<reference evidence="3" key="1">
    <citation type="submission" date="2018-05" db="EMBL/GenBank/DDBJ databases">
        <authorList>
            <person name="Liu B.-T."/>
        </authorList>
    </citation>
    <scope>NUCLEOTIDE SEQUENCE [LARGE SCALE GENOMIC DNA]</scope>
    <source>
        <strain evidence="3">WD6-1</strain>
    </source>
</reference>
<dbReference type="Proteomes" id="UP000245168">
    <property type="component" value="Unassembled WGS sequence"/>
</dbReference>
<feature type="transmembrane region" description="Helical" evidence="1">
    <location>
        <begin position="156"/>
        <end position="174"/>
    </location>
</feature>
<accession>A0A2U2BXZ6</accession>
<keyword evidence="3" id="KW-1185">Reference proteome</keyword>
<feature type="transmembrane region" description="Helical" evidence="1">
    <location>
        <begin position="61"/>
        <end position="79"/>
    </location>
</feature>
<dbReference type="InterPro" id="IPR021836">
    <property type="entry name" value="DUF3429"/>
</dbReference>
<gene>
    <name evidence="2" type="ORF">DDZ18_04640</name>
</gene>
<keyword evidence="1" id="KW-0472">Membrane</keyword>
<dbReference type="PANTHER" id="PTHR15887:SF1">
    <property type="entry name" value="TRANSMEMBRANE PROTEIN 69"/>
    <property type="match status" value="1"/>
</dbReference>
<name>A0A2U2BXZ6_9PROT</name>
<comment type="caution">
    <text evidence="2">The sequence shown here is derived from an EMBL/GenBank/DDBJ whole genome shotgun (WGS) entry which is preliminary data.</text>
</comment>
<dbReference type="EMBL" id="QEXV01000001">
    <property type="protein sequence ID" value="PWE18882.1"/>
    <property type="molecule type" value="Genomic_DNA"/>
</dbReference>
<proteinExistence type="predicted"/>
<dbReference type="AlphaFoldDB" id="A0A2U2BXZ6"/>
<feature type="transmembrane region" description="Helical" evidence="1">
    <location>
        <begin position="27"/>
        <end position="49"/>
    </location>
</feature>